<evidence type="ECO:0000256" key="9">
    <source>
        <dbReference type="RuleBase" id="RU363036"/>
    </source>
</evidence>
<comment type="subunit">
    <text evidence="8">Homodimer.</text>
</comment>
<feature type="binding site" evidence="8">
    <location>
        <position position="132"/>
    </location>
    <ligand>
        <name>L-tryptophan</name>
        <dbReference type="ChEBI" id="CHEBI:57912"/>
    </ligand>
</feature>
<dbReference type="PANTHER" id="PTHR43766:SF1">
    <property type="entry name" value="TRYPTOPHAN--TRNA LIGASE, MITOCHONDRIAL"/>
    <property type="match status" value="1"/>
</dbReference>
<dbReference type="EMBL" id="BONZ01000087">
    <property type="protein sequence ID" value="GIH19964.1"/>
    <property type="molecule type" value="Genomic_DNA"/>
</dbReference>
<dbReference type="Pfam" id="PF00579">
    <property type="entry name" value="tRNA-synt_1b"/>
    <property type="match status" value="1"/>
</dbReference>
<dbReference type="AlphaFoldDB" id="A0A8J3R186"/>
<keyword evidence="3 8" id="KW-0547">Nucleotide-binding</keyword>
<name>A0A8J3R186_9ACTN</name>
<proteinExistence type="inferred from homology"/>
<evidence type="ECO:0000256" key="4">
    <source>
        <dbReference type="ARBA" id="ARBA00022840"/>
    </source>
</evidence>
<evidence type="ECO:0000313" key="10">
    <source>
        <dbReference type="EMBL" id="GIH19964.1"/>
    </source>
</evidence>
<comment type="similarity">
    <text evidence="1 8 9">Belongs to the class-I aminoacyl-tRNA synthetase family.</text>
</comment>
<keyword evidence="6 8" id="KW-0030">Aminoacyl-tRNA synthetase</keyword>
<dbReference type="InterPro" id="IPR050203">
    <property type="entry name" value="Trp-tRNA_synthetase"/>
</dbReference>
<dbReference type="PANTHER" id="PTHR43766">
    <property type="entry name" value="TRYPTOPHAN--TRNA LIGASE, MITOCHONDRIAL"/>
    <property type="match status" value="1"/>
</dbReference>
<evidence type="ECO:0000313" key="11">
    <source>
        <dbReference type="Proteomes" id="UP000642748"/>
    </source>
</evidence>
<dbReference type="NCBIfam" id="TIGR00233">
    <property type="entry name" value="trpS"/>
    <property type="match status" value="1"/>
</dbReference>
<dbReference type="RefSeq" id="WP_203923403.1">
    <property type="nucleotide sequence ID" value="NZ_BONZ01000087.1"/>
</dbReference>
<dbReference type="InterPro" id="IPR024109">
    <property type="entry name" value="Trp-tRNA-ligase_bac-type"/>
</dbReference>
<dbReference type="GO" id="GO:0005829">
    <property type="term" value="C:cytosol"/>
    <property type="evidence" value="ECO:0007669"/>
    <property type="project" value="TreeGrafter"/>
</dbReference>
<keyword evidence="2 8" id="KW-0436">Ligase</keyword>
<sequence length="326" mass="35482">MSRQISGFKPTGRLQLGNYLGAIAPAVQAQYRTDMSIFIADLHAMTVDHDPAQLASKTREVATLLLAAGVDPKHCTFFIQSQVPEHAELHYLLECATSYGEAHRMIQFKEKAATQQQVRLSLLTYPVMMAADILLHDIDEVPVGEDQAQHLELARDVAIRFNSRYGQTFVVPKPVLPAFAARLMDLSDPSAKMGKTNVSSTGVLFLLDPPEVLRRKIMRATTDAGREVRYDPVAQPGVANLLNLMASCVNDSPQVLAGLFSSYAELKEAVADVVIATLRPIQQRYAELAADPAGVAAVLAEGAQRARNRGSDTVRRARAALGLLPV</sequence>
<keyword evidence="4 8" id="KW-0067">ATP-binding</keyword>
<keyword evidence="11" id="KW-1185">Reference proteome</keyword>
<evidence type="ECO:0000256" key="7">
    <source>
        <dbReference type="ARBA" id="ARBA00049929"/>
    </source>
</evidence>
<dbReference type="Gene3D" id="3.40.50.620">
    <property type="entry name" value="HUPs"/>
    <property type="match status" value="1"/>
</dbReference>
<evidence type="ECO:0000256" key="5">
    <source>
        <dbReference type="ARBA" id="ARBA00022917"/>
    </source>
</evidence>
<comment type="caution">
    <text evidence="8">Lacks conserved residue(s) required for the propagation of feature annotation.</text>
</comment>
<evidence type="ECO:0000256" key="1">
    <source>
        <dbReference type="ARBA" id="ARBA00005594"/>
    </source>
</evidence>
<evidence type="ECO:0000256" key="6">
    <source>
        <dbReference type="ARBA" id="ARBA00023146"/>
    </source>
</evidence>
<keyword evidence="8" id="KW-0963">Cytoplasm</keyword>
<dbReference type="InterPro" id="IPR014729">
    <property type="entry name" value="Rossmann-like_a/b/a_fold"/>
</dbReference>
<comment type="caution">
    <text evidence="10">The sequence shown here is derived from an EMBL/GenBank/DDBJ whole genome shotgun (WGS) entry which is preliminary data.</text>
</comment>
<comment type="function">
    <text evidence="8">Catalyzes the attachment of tryptophan to tRNA(Trp).</text>
</comment>
<dbReference type="GO" id="GO:0004830">
    <property type="term" value="F:tryptophan-tRNA ligase activity"/>
    <property type="evidence" value="ECO:0007669"/>
    <property type="project" value="UniProtKB-UniRule"/>
</dbReference>
<dbReference type="Proteomes" id="UP000642748">
    <property type="component" value="Unassembled WGS sequence"/>
</dbReference>
<feature type="binding site" evidence="8">
    <location>
        <begin position="144"/>
        <end position="146"/>
    </location>
    <ligand>
        <name>ATP</name>
        <dbReference type="ChEBI" id="CHEBI:30616"/>
    </ligand>
</feature>
<comment type="subcellular location">
    <subcellularLocation>
        <location evidence="8">Cytoplasm</location>
    </subcellularLocation>
</comment>
<feature type="binding site" evidence="8">
    <location>
        <position position="183"/>
    </location>
    <ligand>
        <name>ATP</name>
        <dbReference type="ChEBI" id="CHEBI:30616"/>
    </ligand>
</feature>
<dbReference type="SUPFAM" id="SSF52374">
    <property type="entry name" value="Nucleotidylyl transferase"/>
    <property type="match status" value="1"/>
</dbReference>
<feature type="binding site" evidence="8">
    <location>
        <begin position="9"/>
        <end position="11"/>
    </location>
    <ligand>
        <name>ATP</name>
        <dbReference type="ChEBI" id="CHEBI:30616"/>
    </ligand>
</feature>
<dbReference type="HAMAP" id="MF_00140_B">
    <property type="entry name" value="Trp_tRNA_synth_B"/>
    <property type="match status" value="1"/>
</dbReference>
<evidence type="ECO:0000256" key="3">
    <source>
        <dbReference type="ARBA" id="ARBA00022741"/>
    </source>
</evidence>
<organism evidence="10 11">
    <name type="scientific">Rugosimonospora africana</name>
    <dbReference type="NCBI Taxonomy" id="556532"/>
    <lineage>
        <taxon>Bacteria</taxon>
        <taxon>Bacillati</taxon>
        <taxon>Actinomycetota</taxon>
        <taxon>Actinomycetes</taxon>
        <taxon>Micromonosporales</taxon>
        <taxon>Micromonosporaceae</taxon>
        <taxon>Rugosimonospora</taxon>
    </lineage>
</organism>
<dbReference type="EC" id="6.1.1.2" evidence="8"/>
<dbReference type="CDD" id="cd00806">
    <property type="entry name" value="TrpRS_core"/>
    <property type="match status" value="1"/>
</dbReference>
<protein>
    <recommendedName>
        <fullName evidence="8">Tryptophan--tRNA ligase</fullName>
        <ecNumber evidence="8">6.1.1.2</ecNumber>
    </recommendedName>
    <alternativeName>
        <fullName evidence="8">Tryptophanyl-tRNA synthetase</fullName>
        <shortName evidence="8">TrpRS</shortName>
    </alternativeName>
</protein>
<reference evidence="10" key="1">
    <citation type="submission" date="2021-01" db="EMBL/GenBank/DDBJ databases">
        <title>Whole genome shotgun sequence of Rugosimonospora africana NBRC 104875.</title>
        <authorList>
            <person name="Komaki H."/>
            <person name="Tamura T."/>
        </authorList>
    </citation>
    <scope>NUCLEOTIDE SEQUENCE</scope>
    <source>
        <strain evidence="10">NBRC 104875</strain>
    </source>
</reference>
<dbReference type="Gene3D" id="1.10.240.10">
    <property type="entry name" value="Tyrosyl-Transfer RNA Synthetase"/>
    <property type="match status" value="1"/>
</dbReference>
<dbReference type="GO" id="GO:0005524">
    <property type="term" value="F:ATP binding"/>
    <property type="evidence" value="ECO:0007669"/>
    <property type="project" value="UniProtKB-UniRule"/>
</dbReference>
<comment type="catalytic activity">
    <reaction evidence="7 8">
        <text>tRNA(Trp) + L-tryptophan + ATP = L-tryptophyl-tRNA(Trp) + AMP + diphosphate + H(+)</text>
        <dbReference type="Rhea" id="RHEA:24080"/>
        <dbReference type="Rhea" id="RHEA-COMP:9671"/>
        <dbReference type="Rhea" id="RHEA-COMP:9705"/>
        <dbReference type="ChEBI" id="CHEBI:15378"/>
        <dbReference type="ChEBI" id="CHEBI:30616"/>
        <dbReference type="ChEBI" id="CHEBI:33019"/>
        <dbReference type="ChEBI" id="CHEBI:57912"/>
        <dbReference type="ChEBI" id="CHEBI:78442"/>
        <dbReference type="ChEBI" id="CHEBI:78535"/>
        <dbReference type="ChEBI" id="CHEBI:456215"/>
        <dbReference type="EC" id="6.1.1.2"/>
    </reaction>
</comment>
<feature type="binding site" evidence="8">
    <location>
        <begin position="17"/>
        <end position="18"/>
    </location>
    <ligand>
        <name>ATP</name>
        <dbReference type="ChEBI" id="CHEBI:30616"/>
    </ligand>
</feature>
<keyword evidence="5 8" id="KW-0648">Protein biosynthesis</keyword>
<evidence type="ECO:0000256" key="8">
    <source>
        <dbReference type="HAMAP-Rule" id="MF_00140"/>
    </source>
</evidence>
<evidence type="ECO:0000256" key="2">
    <source>
        <dbReference type="ARBA" id="ARBA00022598"/>
    </source>
</evidence>
<dbReference type="InterPro" id="IPR002305">
    <property type="entry name" value="aa-tRNA-synth_Ic"/>
</dbReference>
<gene>
    <name evidence="10" type="primary">trpS1</name>
    <name evidence="8" type="synonym">trpS</name>
    <name evidence="10" type="ORF">Raf01_81360</name>
</gene>
<dbReference type="GO" id="GO:0006436">
    <property type="term" value="P:tryptophanyl-tRNA aminoacylation"/>
    <property type="evidence" value="ECO:0007669"/>
    <property type="project" value="UniProtKB-UniRule"/>
</dbReference>
<dbReference type="PRINTS" id="PR01039">
    <property type="entry name" value="TRNASYNTHTRP"/>
</dbReference>
<dbReference type="InterPro" id="IPR002306">
    <property type="entry name" value="Trp-tRNA-ligase"/>
</dbReference>
<accession>A0A8J3R186</accession>